<dbReference type="InterPro" id="IPR043167">
    <property type="entry name" value="LpxI_C_sf"/>
</dbReference>
<dbReference type="Proteomes" id="UP000721442">
    <property type="component" value="Unassembled WGS sequence"/>
</dbReference>
<reference evidence="3" key="2">
    <citation type="journal article" date="2021" name="PeerJ">
        <title>Extensive microbial diversity within the chicken gut microbiome revealed by metagenomics and culture.</title>
        <authorList>
            <person name="Gilroy R."/>
            <person name="Ravi A."/>
            <person name="Getino M."/>
            <person name="Pursley I."/>
            <person name="Horton D.L."/>
            <person name="Alikhan N.F."/>
            <person name="Baker D."/>
            <person name="Gharbi K."/>
            <person name="Hall N."/>
            <person name="Watson M."/>
            <person name="Adriaenssens E.M."/>
            <person name="Foster-Nyarko E."/>
            <person name="Jarju S."/>
            <person name="Secka A."/>
            <person name="Antonio M."/>
            <person name="Oren A."/>
            <person name="Chaudhuri R.R."/>
            <person name="La Ragione R."/>
            <person name="Hildebrand F."/>
            <person name="Pallen M.J."/>
        </authorList>
    </citation>
    <scope>NUCLEOTIDE SEQUENCE</scope>
    <source>
        <strain evidence="3">B1-16210</strain>
    </source>
</reference>
<organism evidence="3 4">
    <name type="scientific">Candidatus Enterousia excrementavium</name>
    <dbReference type="NCBI Taxonomy" id="2840789"/>
    <lineage>
        <taxon>Bacteria</taxon>
        <taxon>Pseudomonadati</taxon>
        <taxon>Pseudomonadota</taxon>
        <taxon>Alphaproteobacteria</taxon>
        <taxon>Candidatus Enterousia</taxon>
    </lineage>
</organism>
<dbReference type="Gene3D" id="3.40.50.20">
    <property type="match status" value="1"/>
</dbReference>
<dbReference type="InterPro" id="IPR053174">
    <property type="entry name" value="LpxI"/>
</dbReference>
<dbReference type="PANTHER" id="PTHR39962:SF1">
    <property type="entry name" value="LPXI FAMILY PROTEIN"/>
    <property type="match status" value="1"/>
</dbReference>
<evidence type="ECO:0000313" key="3">
    <source>
        <dbReference type="EMBL" id="MBO8407416.1"/>
    </source>
</evidence>
<evidence type="ECO:0000313" key="4">
    <source>
        <dbReference type="Proteomes" id="UP000721442"/>
    </source>
</evidence>
<protein>
    <submittedName>
        <fullName evidence="3">UDP-2,3-diacylglucosamine diphosphatase LpxI</fullName>
        <ecNumber evidence="3">3.6.1.54</ecNumber>
    </submittedName>
</protein>
<feature type="domain" description="LpxI C-terminal" evidence="1">
    <location>
        <begin position="142"/>
        <end position="273"/>
    </location>
</feature>
<dbReference type="Gene3D" id="3.40.140.80">
    <property type="match status" value="1"/>
</dbReference>
<dbReference type="InterPro" id="IPR010415">
    <property type="entry name" value="LpxI_C"/>
</dbReference>
<dbReference type="EC" id="3.6.1.54" evidence="3"/>
<comment type="caution">
    <text evidence="3">The sequence shown here is derived from an EMBL/GenBank/DDBJ whole genome shotgun (WGS) entry which is preliminary data.</text>
</comment>
<dbReference type="Pfam" id="PF06230">
    <property type="entry name" value="LpxI_C"/>
    <property type="match status" value="1"/>
</dbReference>
<evidence type="ECO:0000259" key="1">
    <source>
        <dbReference type="Pfam" id="PF06230"/>
    </source>
</evidence>
<dbReference type="InterPro" id="IPR041255">
    <property type="entry name" value="LpxI_N"/>
</dbReference>
<keyword evidence="3" id="KW-0378">Hydrolase</keyword>
<proteinExistence type="predicted"/>
<dbReference type="Pfam" id="PF17930">
    <property type="entry name" value="LpxI_N"/>
    <property type="match status" value="1"/>
</dbReference>
<dbReference type="EMBL" id="JADINE010000037">
    <property type="protein sequence ID" value="MBO8407416.1"/>
    <property type="molecule type" value="Genomic_DNA"/>
</dbReference>
<gene>
    <name evidence="3" type="primary">lpxI</name>
    <name evidence="3" type="ORF">IAC77_03060</name>
</gene>
<evidence type="ECO:0000259" key="2">
    <source>
        <dbReference type="Pfam" id="PF17930"/>
    </source>
</evidence>
<reference evidence="3" key="1">
    <citation type="submission" date="2020-10" db="EMBL/GenBank/DDBJ databases">
        <authorList>
            <person name="Gilroy R."/>
        </authorList>
    </citation>
    <scope>NUCLEOTIDE SEQUENCE</scope>
    <source>
        <strain evidence="3">B1-16210</strain>
    </source>
</reference>
<sequence>MKKNVKKSDKKIALVAGALDLPFFTRDALRRAGWDVYVVGLKPFYDPRLKPDIAVRPAGGWPAVRQFRKRGIKKLTFVGALGHPNLADLRPDLWSIGLLFSILKHQRGYDSMAVALNKALEKRGFEIVAAQDVAPELTFQHAGVQTKTKPSARDERDLERAIDVSHTIGAADIGASVVVDKQVIAVEAAEGTAKMLERVVEMRKNRKRSSGVFAKMTKPGQDLRIDIPAIGVDTVNAVAAANLRGIIVNTKTCFVVDRDAVIKRANELKIFIVAVDE</sequence>
<dbReference type="GO" id="GO:0016787">
    <property type="term" value="F:hydrolase activity"/>
    <property type="evidence" value="ECO:0007669"/>
    <property type="project" value="UniProtKB-KW"/>
</dbReference>
<accession>A0A940IC92</accession>
<dbReference type="PANTHER" id="PTHR39962">
    <property type="entry name" value="BLL4848 PROTEIN"/>
    <property type="match status" value="1"/>
</dbReference>
<dbReference type="AlphaFoldDB" id="A0A940IC92"/>
<feature type="domain" description="LpxI N-terminal" evidence="2">
    <location>
        <begin position="11"/>
        <end position="137"/>
    </location>
</feature>
<name>A0A940IC92_9PROT</name>